<name>A0A7R7XAL8_9EURO</name>
<reference evidence="1" key="1">
    <citation type="submission" date="2021-01" db="EMBL/GenBank/DDBJ databases">
        <authorList>
            <consortium name="Aspergillus puulaauensis MK2 genome sequencing consortium"/>
            <person name="Kazuki M."/>
            <person name="Futagami T."/>
        </authorList>
    </citation>
    <scope>NUCLEOTIDE SEQUENCE</scope>
    <source>
        <strain evidence="1">MK2</strain>
    </source>
</reference>
<evidence type="ECO:0000313" key="2">
    <source>
        <dbReference type="Proteomes" id="UP000654913"/>
    </source>
</evidence>
<dbReference type="AlphaFoldDB" id="A0A7R7XAL8"/>
<keyword evidence="2" id="KW-1185">Reference proteome</keyword>
<accession>A0A7R7XAL8</accession>
<dbReference type="GeneID" id="64967720"/>
<dbReference type="RefSeq" id="XP_041549909.1">
    <property type="nucleotide sequence ID" value="XM_041701963.1"/>
</dbReference>
<reference evidence="1" key="2">
    <citation type="submission" date="2021-02" db="EMBL/GenBank/DDBJ databases">
        <title>Aspergillus puulaauensis MK2 genome sequence.</title>
        <authorList>
            <person name="Futagami T."/>
            <person name="Mori K."/>
            <person name="Kadooka C."/>
            <person name="Tanaka T."/>
        </authorList>
    </citation>
    <scope>NUCLEOTIDE SEQUENCE</scope>
    <source>
        <strain evidence="1">MK2</strain>
    </source>
</reference>
<organism evidence="1 2">
    <name type="scientific">Aspergillus puulaauensis</name>
    <dbReference type="NCBI Taxonomy" id="1220207"/>
    <lineage>
        <taxon>Eukaryota</taxon>
        <taxon>Fungi</taxon>
        <taxon>Dikarya</taxon>
        <taxon>Ascomycota</taxon>
        <taxon>Pezizomycotina</taxon>
        <taxon>Eurotiomycetes</taxon>
        <taxon>Eurotiomycetidae</taxon>
        <taxon>Eurotiales</taxon>
        <taxon>Aspergillaceae</taxon>
        <taxon>Aspergillus</taxon>
    </lineage>
</organism>
<protein>
    <submittedName>
        <fullName evidence="1">Uncharacterized protein</fullName>
    </submittedName>
</protein>
<dbReference type="KEGG" id="apuu:APUU_10543S"/>
<dbReference type="Proteomes" id="UP000654913">
    <property type="component" value="Chromosome 1"/>
</dbReference>
<sequence>MQDRTTGSTIMQETSCLVIIVWQPTPYSALGLCRGTNARRKSPQLSKPTTTSSYIGPGHVMPDAVRDVAGFQQVMGLSGYRQYWKITQHLGHPSARLSPASHAYYWQMAAAILVPNPRPRAMQFNFVLGALTTFS</sequence>
<dbReference type="EMBL" id="AP024443">
    <property type="protein sequence ID" value="BCS17715.1"/>
    <property type="molecule type" value="Genomic_DNA"/>
</dbReference>
<gene>
    <name evidence="1" type="ORF">APUU_10543S</name>
</gene>
<proteinExistence type="predicted"/>
<evidence type="ECO:0000313" key="1">
    <source>
        <dbReference type="EMBL" id="BCS17715.1"/>
    </source>
</evidence>